<gene>
    <name evidence="1" type="ORF">Ga0080574_TMP3800</name>
</gene>
<name>A0A1P8UXK6_9RHOB</name>
<evidence type="ECO:0000313" key="1">
    <source>
        <dbReference type="EMBL" id="APZ54134.1"/>
    </source>
</evidence>
<keyword evidence="2" id="KW-1185">Reference proteome</keyword>
<dbReference type="STRING" id="1250539.Ga0080574_TMP3800"/>
<sequence length="66" mass="7507">MQIFFARHSLDVLLKCLKPQIVTIHTLAALMEPTLDVFPPVCEERVEHRGDGYDEAEKSSHALKKC</sequence>
<accession>A0A1P8UXK6</accession>
<evidence type="ECO:0000313" key="2">
    <source>
        <dbReference type="Proteomes" id="UP000187059"/>
    </source>
</evidence>
<protein>
    <submittedName>
        <fullName evidence="1">Uncharacterized protein</fullName>
    </submittedName>
</protein>
<proteinExistence type="predicted"/>
<dbReference type="KEGG" id="paby:Ga0080574_TMP3800"/>
<dbReference type="Proteomes" id="UP000187059">
    <property type="component" value="Chromosome"/>
</dbReference>
<dbReference type="EMBL" id="CP015093">
    <property type="protein sequence ID" value="APZ54134.1"/>
    <property type="molecule type" value="Genomic_DNA"/>
</dbReference>
<organism evidence="1 2">
    <name type="scientific">Salipiger abyssi</name>
    <dbReference type="NCBI Taxonomy" id="1250539"/>
    <lineage>
        <taxon>Bacteria</taxon>
        <taxon>Pseudomonadati</taxon>
        <taxon>Pseudomonadota</taxon>
        <taxon>Alphaproteobacteria</taxon>
        <taxon>Rhodobacterales</taxon>
        <taxon>Roseobacteraceae</taxon>
        <taxon>Salipiger</taxon>
    </lineage>
</organism>
<dbReference type="AlphaFoldDB" id="A0A1P8UXK6"/>
<reference evidence="1 2" key="1">
    <citation type="submission" date="2016-04" db="EMBL/GenBank/DDBJ databases">
        <title>Deep-sea bacteria in the southern Pacific.</title>
        <authorList>
            <person name="Tang K."/>
        </authorList>
    </citation>
    <scope>NUCLEOTIDE SEQUENCE [LARGE SCALE GENOMIC DNA]</scope>
    <source>
        <strain evidence="1 2">JLT2014</strain>
    </source>
</reference>